<accession>A0A9D7SWG1</accession>
<dbReference type="GO" id="GO:0022627">
    <property type="term" value="C:cytosolic small ribosomal subunit"/>
    <property type="evidence" value="ECO:0007669"/>
    <property type="project" value="TreeGrafter"/>
</dbReference>
<evidence type="ECO:0000256" key="8">
    <source>
        <dbReference type="HAMAP-Rule" id="MF_01309"/>
    </source>
</evidence>
<dbReference type="Pfam" id="PF00189">
    <property type="entry name" value="Ribosomal_S3_C"/>
    <property type="match status" value="1"/>
</dbReference>
<evidence type="ECO:0000313" key="12">
    <source>
        <dbReference type="EMBL" id="MBK9984362.1"/>
    </source>
</evidence>
<dbReference type="PROSITE" id="PS00548">
    <property type="entry name" value="RIBOSOMAL_S3"/>
    <property type="match status" value="1"/>
</dbReference>
<evidence type="ECO:0000256" key="10">
    <source>
        <dbReference type="SAM" id="MobiDB-lite"/>
    </source>
</evidence>
<keyword evidence="2 8" id="KW-0699">rRNA-binding</keyword>
<evidence type="ECO:0000256" key="6">
    <source>
        <dbReference type="ARBA" id="ARBA00024998"/>
    </source>
</evidence>
<feature type="region of interest" description="Disordered" evidence="10">
    <location>
        <begin position="217"/>
        <end position="313"/>
    </location>
</feature>
<protein>
    <recommendedName>
        <fullName evidence="7 8">Small ribosomal subunit protein uS3</fullName>
    </recommendedName>
</protein>
<sequence>MGQKCNPIGNRLGIIRGWESNWYGGRDMAEKVIQDEKIRIYLQARIEKGGVAHMVIERTLKRVTVTIQTSRPGIIIGKGGQEVDRIREELKKLTKMDVQINIMEIRKPELDANIVAESIAKQIEARINYRRAIKMAIQSTMRSGAEGIKVRISGRLNGAEMARSEEYKDGRTPLHTFRADIDYSIKEAQTVFGKIGIKCWICKGEVYGKRELTLNAGGEQGTRNRRGGNERGAGYGRNEGGGDFRERGGRGGAPGDRAAGGGRNERGAGGGGGGRDRGRSGGPGGGRPGGGSRPGGGNRPGGGAGGGGSRKPK</sequence>
<dbReference type="AlphaFoldDB" id="A0A9D7SWG1"/>
<dbReference type="PANTHER" id="PTHR11760">
    <property type="entry name" value="30S/40S RIBOSOMAL PROTEIN S3"/>
    <property type="match status" value="1"/>
</dbReference>
<feature type="compositionally biased region" description="Gly residues" evidence="10">
    <location>
        <begin position="230"/>
        <end position="239"/>
    </location>
</feature>
<evidence type="ECO:0000256" key="9">
    <source>
        <dbReference type="RuleBase" id="RU003624"/>
    </source>
</evidence>
<dbReference type="InterPro" id="IPR036419">
    <property type="entry name" value="Ribosomal_S3_C_sf"/>
</dbReference>
<feature type="compositionally biased region" description="Gly residues" evidence="10">
    <location>
        <begin position="250"/>
        <end position="273"/>
    </location>
</feature>
<feature type="compositionally biased region" description="Gly residues" evidence="10">
    <location>
        <begin position="280"/>
        <end position="313"/>
    </location>
</feature>
<evidence type="ECO:0000256" key="2">
    <source>
        <dbReference type="ARBA" id="ARBA00022730"/>
    </source>
</evidence>
<evidence type="ECO:0000256" key="7">
    <source>
        <dbReference type="ARBA" id="ARBA00035257"/>
    </source>
</evidence>
<keyword evidence="4 8" id="KW-0689">Ribosomal protein</keyword>
<dbReference type="Gene3D" id="3.30.300.20">
    <property type="match status" value="1"/>
</dbReference>
<evidence type="ECO:0000256" key="4">
    <source>
        <dbReference type="ARBA" id="ARBA00022980"/>
    </source>
</evidence>
<dbReference type="InterPro" id="IPR009019">
    <property type="entry name" value="KH_sf_prok-type"/>
</dbReference>
<dbReference type="Proteomes" id="UP000808337">
    <property type="component" value="Unassembled WGS sequence"/>
</dbReference>
<dbReference type="NCBIfam" id="TIGR01009">
    <property type="entry name" value="rpsC_bact"/>
    <property type="match status" value="1"/>
</dbReference>
<gene>
    <name evidence="8 12" type="primary">rpsC</name>
    <name evidence="12" type="ORF">IPP15_18680</name>
</gene>
<dbReference type="InterPro" id="IPR004044">
    <property type="entry name" value="KH_dom_type_2"/>
</dbReference>
<evidence type="ECO:0000256" key="1">
    <source>
        <dbReference type="ARBA" id="ARBA00010761"/>
    </source>
</evidence>
<organism evidence="12 13">
    <name type="scientific">Candidatus Opimibacter skivensis</name>
    <dbReference type="NCBI Taxonomy" id="2982028"/>
    <lineage>
        <taxon>Bacteria</taxon>
        <taxon>Pseudomonadati</taxon>
        <taxon>Bacteroidota</taxon>
        <taxon>Saprospiria</taxon>
        <taxon>Saprospirales</taxon>
        <taxon>Saprospiraceae</taxon>
        <taxon>Candidatus Opimibacter</taxon>
    </lineage>
</organism>
<dbReference type="SMART" id="SM00322">
    <property type="entry name" value="KH"/>
    <property type="match status" value="1"/>
</dbReference>
<comment type="subunit">
    <text evidence="8">Part of the 30S ribosomal subunit. Forms a tight complex with proteins S10 and S14.</text>
</comment>
<dbReference type="EMBL" id="JADKGY010000029">
    <property type="protein sequence ID" value="MBK9984362.1"/>
    <property type="molecule type" value="Genomic_DNA"/>
</dbReference>
<dbReference type="InterPro" id="IPR057258">
    <property type="entry name" value="Ribosomal_uS3"/>
</dbReference>
<dbReference type="GO" id="GO:0003729">
    <property type="term" value="F:mRNA binding"/>
    <property type="evidence" value="ECO:0007669"/>
    <property type="project" value="UniProtKB-UniRule"/>
</dbReference>
<comment type="function">
    <text evidence="6 8">Binds the lower part of the 30S subunit head. Binds mRNA in the 70S ribosome, positioning it for translation.</text>
</comment>
<dbReference type="SUPFAM" id="SSF54814">
    <property type="entry name" value="Prokaryotic type KH domain (KH-domain type II)"/>
    <property type="match status" value="1"/>
</dbReference>
<dbReference type="PROSITE" id="PS50084">
    <property type="entry name" value="KH_TYPE_1"/>
    <property type="match status" value="1"/>
</dbReference>
<dbReference type="Pfam" id="PF07650">
    <property type="entry name" value="KH_2"/>
    <property type="match status" value="1"/>
</dbReference>
<name>A0A9D7SWG1_9BACT</name>
<dbReference type="Gene3D" id="3.30.1140.32">
    <property type="entry name" value="Ribosomal protein S3, C-terminal domain"/>
    <property type="match status" value="1"/>
</dbReference>
<comment type="caution">
    <text evidence="12">The sequence shown here is derived from an EMBL/GenBank/DDBJ whole genome shotgun (WGS) entry which is preliminary data.</text>
</comment>
<proteinExistence type="inferred from homology"/>
<dbReference type="FunFam" id="3.30.300.20:FF:000001">
    <property type="entry name" value="30S ribosomal protein S3"/>
    <property type="match status" value="1"/>
</dbReference>
<evidence type="ECO:0000256" key="5">
    <source>
        <dbReference type="ARBA" id="ARBA00023274"/>
    </source>
</evidence>
<comment type="similarity">
    <text evidence="1 8 9">Belongs to the universal ribosomal protein uS3 family.</text>
</comment>
<evidence type="ECO:0000256" key="3">
    <source>
        <dbReference type="ARBA" id="ARBA00022884"/>
    </source>
</evidence>
<dbReference type="PANTHER" id="PTHR11760:SF19">
    <property type="entry name" value="SMALL RIBOSOMAL SUBUNIT PROTEIN US3C"/>
    <property type="match status" value="1"/>
</dbReference>
<dbReference type="HAMAP" id="MF_01309_B">
    <property type="entry name" value="Ribosomal_uS3_B"/>
    <property type="match status" value="1"/>
</dbReference>
<dbReference type="InterPro" id="IPR005704">
    <property type="entry name" value="Ribosomal_uS3_bac-typ"/>
</dbReference>
<dbReference type="SUPFAM" id="SSF54821">
    <property type="entry name" value="Ribosomal protein S3 C-terminal domain"/>
    <property type="match status" value="1"/>
</dbReference>
<dbReference type="InterPro" id="IPR018280">
    <property type="entry name" value="Ribosomal_uS3_CS"/>
</dbReference>
<evidence type="ECO:0000313" key="13">
    <source>
        <dbReference type="Proteomes" id="UP000808337"/>
    </source>
</evidence>
<dbReference type="GO" id="GO:0019843">
    <property type="term" value="F:rRNA binding"/>
    <property type="evidence" value="ECO:0007669"/>
    <property type="project" value="UniProtKB-UniRule"/>
</dbReference>
<dbReference type="GO" id="GO:0003735">
    <property type="term" value="F:structural constituent of ribosome"/>
    <property type="evidence" value="ECO:0007669"/>
    <property type="project" value="InterPro"/>
</dbReference>
<dbReference type="CDD" id="cd02412">
    <property type="entry name" value="KH-II_30S_S3"/>
    <property type="match status" value="1"/>
</dbReference>
<keyword evidence="3 8" id="KW-0694">RNA-binding</keyword>
<reference evidence="12 13" key="1">
    <citation type="submission" date="2020-10" db="EMBL/GenBank/DDBJ databases">
        <title>Connecting structure to function with the recovery of over 1000 high-quality activated sludge metagenome-assembled genomes encoding full-length rRNA genes using long-read sequencing.</title>
        <authorList>
            <person name="Singleton C.M."/>
            <person name="Petriglieri F."/>
            <person name="Kristensen J.M."/>
            <person name="Kirkegaard R.H."/>
            <person name="Michaelsen T.Y."/>
            <person name="Andersen M.H."/>
            <person name="Karst S.M."/>
            <person name="Dueholm M.S."/>
            <person name="Nielsen P.H."/>
            <person name="Albertsen M."/>
        </authorList>
    </citation>
    <scope>NUCLEOTIDE SEQUENCE [LARGE SCALE GENOMIC DNA]</scope>
    <source>
        <strain evidence="12">Ribe_18-Q3-R11-54_MAXAC.273</strain>
    </source>
</reference>
<dbReference type="InterPro" id="IPR004087">
    <property type="entry name" value="KH_dom"/>
</dbReference>
<dbReference type="PROSITE" id="PS50823">
    <property type="entry name" value="KH_TYPE_2"/>
    <property type="match status" value="1"/>
</dbReference>
<feature type="compositionally biased region" description="Basic and acidic residues" evidence="10">
    <location>
        <begin position="240"/>
        <end position="249"/>
    </location>
</feature>
<keyword evidence="5 8" id="KW-0687">Ribonucleoprotein</keyword>
<dbReference type="InterPro" id="IPR015946">
    <property type="entry name" value="KH_dom-like_a/b"/>
</dbReference>
<evidence type="ECO:0000259" key="11">
    <source>
        <dbReference type="PROSITE" id="PS50823"/>
    </source>
</evidence>
<dbReference type="InterPro" id="IPR001351">
    <property type="entry name" value="Ribosomal_uS3_C"/>
</dbReference>
<dbReference type="GO" id="GO:0006412">
    <property type="term" value="P:translation"/>
    <property type="evidence" value="ECO:0007669"/>
    <property type="project" value="UniProtKB-UniRule"/>
</dbReference>
<feature type="domain" description="KH type-2" evidence="11">
    <location>
        <begin position="38"/>
        <end position="106"/>
    </location>
</feature>